<dbReference type="Gene3D" id="3.50.4.10">
    <property type="entry name" value="Hepatocyte Growth Factor"/>
    <property type="match status" value="1"/>
</dbReference>
<sequence>MINPIGLLTIFATASLMTAVAFAQSTAPAPNVGYALYFNDKLVVLPDQTSESLYTREQADQNCHWNIKNKPYVHVRCVYNGEVLMDRPAATTGKFRMELDTDRPDANYRVFTMLKPDPEVCFNTCSQEPRCQAWTYYKINSASRYNAICALKDSVPHPMASDCCISGVK</sequence>
<keyword evidence="1" id="KW-0677">Repeat</keyword>
<protein>
    <submittedName>
        <fullName evidence="5">PAN domain-containing protein</fullName>
    </submittedName>
</protein>
<dbReference type="GO" id="GO:0005576">
    <property type="term" value="C:extracellular region"/>
    <property type="evidence" value="ECO:0007669"/>
    <property type="project" value="InterPro"/>
</dbReference>
<comment type="caution">
    <text evidence="5">The sequence shown here is derived from an EMBL/GenBank/DDBJ whole genome shotgun (WGS) entry which is preliminary data.</text>
</comment>
<evidence type="ECO:0000256" key="1">
    <source>
        <dbReference type="ARBA" id="ARBA00022737"/>
    </source>
</evidence>
<name>A0A839HC60_9GAMM</name>
<keyword evidence="2" id="KW-1015">Disulfide bond</keyword>
<gene>
    <name evidence="5" type="ORF">HUK38_01305</name>
</gene>
<dbReference type="Pfam" id="PF14295">
    <property type="entry name" value="PAN_4"/>
    <property type="match status" value="1"/>
</dbReference>
<evidence type="ECO:0000256" key="3">
    <source>
        <dbReference type="SAM" id="SignalP"/>
    </source>
</evidence>
<feature type="chain" id="PRO_5032297496" evidence="3">
    <location>
        <begin position="24"/>
        <end position="169"/>
    </location>
</feature>
<dbReference type="GO" id="GO:0006508">
    <property type="term" value="P:proteolysis"/>
    <property type="evidence" value="ECO:0007669"/>
    <property type="project" value="InterPro"/>
</dbReference>
<dbReference type="EMBL" id="JABVCQ010000002">
    <property type="protein sequence ID" value="MBB1124868.1"/>
    <property type="molecule type" value="Genomic_DNA"/>
</dbReference>
<dbReference type="AlphaFoldDB" id="A0A839HC60"/>
<dbReference type="Proteomes" id="UP000548632">
    <property type="component" value="Unassembled WGS sequence"/>
</dbReference>
<feature type="domain" description="Apple" evidence="4">
    <location>
        <begin position="97"/>
        <end position="167"/>
    </location>
</feature>
<feature type="signal peptide" evidence="3">
    <location>
        <begin position="1"/>
        <end position="23"/>
    </location>
</feature>
<keyword evidence="3" id="KW-0732">Signal</keyword>
<dbReference type="InterPro" id="IPR000177">
    <property type="entry name" value="Apple"/>
</dbReference>
<evidence type="ECO:0000256" key="2">
    <source>
        <dbReference type="ARBA" id="ARBA00023157"/>
    </source>
</evidence>
<evidence type="ECO:0000259" key="4">
    <source>
        <dbReference type="SMART" id="SM00223"/>
    </source>
</evidence>
<accession>A0A839HC60</accession>
<evidence type="ECO:0000313" key="5">
    <source>
        <dbReference type="EMBL" id="MBB1124868.1"/>
    </source>
</evidence>
<dbReference type="InterPro" id="IPR003609">
    <property type="entry name" value="Pan_app"/>
</dbReference>
<reference evidence="5 6" key="1">
    <citation type="journal article" date="2020" name="Arch. Microbiol.">
        <title>The genome sequence of the giant phototrophic gammaproteobacterium Thiospirillum jenense gives insight into its physiological properties and phylogenetic relationships.</title>
        <authorList>
            <person name="Imhoff J.F."/>
            <person name="Meyer T.E."/>
            <person name="Kyndt J.A."/>
        </authorList>
    </citation>
    <scope>NUCLEOTIDE SEQUENCE [LARGE SCALE GENOMIC DNA]</scope>
    <source>
        <strain evidence="5 6">DSM 216</strain>
    </source>
</reference>
<dbReference type="SMART" id="SM00223">
    <property type="entry name" value="APPLE"/>
    <property type="match status" value="1"/>
</dbReference>
<evidence type="ECO:0000313" key="6">
    <source>
        <dbReference type="Proteomes" id="UP000548632"/>
    </source>
</evidence>
<organism evidence="5 6">
    <name type="scientific">Thiospirillum jenense</name>
    <dbReference type="NCBI Taxonomy" id="1653858"/>
    <lineage>
        <taxon>Bacteria</taxon>
        <taxon>Pseudomonadati</taxon>
        <taxon>Pseudomonadota</taxon>
        <taxon>Gammaproteobacteria</taxon>
        <taxon>Chromatiales</taxon>
        <taxon>Chromatiaceae</taxon>
        <taxon>Thiospirillum</taxon>
    </lineage>
</organism>
<proteinExistence type="predicted"/>
<dbReference type="RefSeq" id="WP_182581969.1">
    <property type="nucleotide sequence ID" value="NZ_JABVCQ010000002.1"/>
</dbReference>
<keyword evidence="6" id="KW-1185">Reference proteome</keyword>